<dbReference type="Proteomes" id="UP000283090">
    <property type="component" value="Unassembled WGS sequence"/>
</dbReference>
<proteinExistence type="predicted"/>
<evidence type="ECO:0000313" key="2">
    <source>
        <dbReference type="EMBL" id="RVD86252.1"/>
    </source>
</evidence>
<dbReference type="EMBL" id="SAEB01000006">
    <property type="protein sequence ID" value="RVD86252.1"/>
    <property type="molecule type" value="Genomic_DNA"/>
</dbReference>
<feature type="compositionally biased region" description="Polar residues" evidence="1">
    <location>
        <begin position="8"/>
        <end position="30"/>
    </location>
</feature>
<dbReference type="GeneID" id="93586850"/>
<evidence type="ECO:0000313" key="3">
    <source>
        <dbReference type="Proteomes" id="UP000283090"/>
    </source>
</evidence>
<organism evidence="2 3">
    <name type="scientific">Arthrobotrys flagrans</name>
    <name type="common">Nematode-trapping fungus</name>
    <name type="synonym">Trichothecium flagrans</name>
    <dbReference type="NCBI Taxonomy" id="97331"/>
    <lineage>
        <taxon>Eukaryota</taxon>
        <taxon>Fungi</taxon>
        <taxon>Dikarya</taxon>
        <taxon>Ascomycota</taxon>
        <taxon>Pezizomycotina</taxon>
        <taxon>Orbiliomycetes</taxon>
        <taxon>Orbiliales</taxon>
        <taxon>Orbiliaceae</taxon>
        <taxon>Arthrobotrys</taxon>
    </lineage>
</organism>
<keyword evidence="3" id="KW-1185">Reference proteome</keyword>
<comment type="caution">
    <text evidence="2">The sequence shown here is derived from an EMBL/GenBank/DDBJ whole genome shotgun (WGS) entry which is preliminary data.</text>
</comment>
<dbReference type="RefSeq" id="XP_067491796.1">
    <property type="nucleotide sequence ID" value="XM_067633648.1"/>
</dbReference>
<dbReference type="OrthoDB" id="5429467at2759"/>
<protein>
    <submittedName>
        <fullName evidence="2">Uncharacterized protein</fullName>
    </submittedName>
</protein>
<dbReference type="AlphaFoldDB" id="A0A437A4X5"/>
<name>A0A437A4X5_ARTFL</name>
<gene>
    <name evidence="2" type="ORF">DFL_004539</name>
</gene>
<dbReference type="VEuPathDB" id="FungiDB:DFL_004539"/>
<reference evidence="2 3" key="1">
    <citation type="submission" date="2019-01" db="EMBL/GenBank/DDBJ databases">
        <title>Intercellular communication is required for trap formation in the nematode-trapping fungus Duddingtonia flagrans.</title>
        <authorList>
            <person name="Youssar L."/>
            <person name="Wernet V."/>
            <person name="Hensel N."/>
            <person name="Hildebrandt H.-G."/>
            <person name="Fischer R."/>
        </authorList>
    </citation>
    <scope>NUCLEOTIDE SEQUENCE [LARGE SCALE GENOMIC DNA]</scope>
    <source>
        <strain evidence="2 3">CBS H-5679</strain>
    </source>
</reference>
<sequence>MVPAPNMLAQTNNNAASAGEWENSNSSHGFNPNGPFNFAPQVPKGESIHPESAKRRKIAGKKVGLAAALFRLKEPGRSRKRHRAGIKKTKAYLEADATEKERLLAEADMTSA</sequence>
<feature type="region of interest" description="Disordered" evidence="1">
    <location>
        <begin position="1"/>
        <end position="49"/>
    </location>
</feature>
<evidence type="ECO:0000256" key="1">
    <source>
        <dbReference type="SAM" id="MobiDB-lite"/>
    </source>
</evidence>
<accession>A0A437A4X5</accession>